<accession>A0A9P7D0N4</accession>
<dbReference type="AlphaFoldDB" id="A0A9P7D0N4"/>
<sequence>MTLAELEELCASENCPSVTNSGEIPAAHMSRSLTMRLDNIKTQYQHELIPLTQQHEALIREVAELKAARKMQFLEETTVLDARNEELAQLSAQYVCRIETSRSATPTMDIIGLKDESAAYLVCEKSTLFDRRTHSV</sequence>
<organism evidence="1 2">
    <name type="scientific">Suillus placidus</name>
    <dbReference type="NCBI Taxonomy" id="48579"/>
    <lineage>
        <taxon>Eukaryota</taxon>
        <taxon>Fungi</taxon>
        <taxon>Dikarya</taxon>
        <taxon>Basidiomycota</taxon>
        <taxon>Agaricomycotina</taxon>
        <taxon>Agaricomycetes</taxon>
        <taxon>Agaricomycetidae</taxon>
        <taxon>Boletales</taxon>
        <taxon>Suillineae</taxon>
        <taxon>Suillaceae</taxon>
        <taxon>Suillus</taxon>
    </lineage>
</organism>
<gene>
    <name evidence="1" type="ORF">EV702DRAFT_480387</name>
</gene>
<name>A0A9P7D0N4_9AGAM</name>
<dbReference type="EMBL" id="JABBWD010000039">
    <property type="protein sequence ID" value="KAG1774707.1"/>
    <property type="molecule type" value="Genomic_DNA"/>
</dbReference>
<reference evidence="1" key="1">
    <citation type="journal article" date="2020" name="New Phytol.">
        <title>Comparative genomics reveals dynamic genome evolution in host specialist ectomycorrhizal fungi.</title>
        <authorList>
            <person name="Lofgren L.A."/>
            <person name="Nguyen N.H."/>
            <person name="Vilgalys R."/>
            <person name="Ruytinx J."/>
            <person name="Liao H.L."/>
            <person name="Branco S."/>
            <person name="Kuo A."/>
            <person name="LaButti K."/>
            <person name="Lipzen A."/>
            <person name="Andreopoulos W."/>
            <person name="Pangilinan J."/>
            <person name="Riley R."/>
            <person name="Hundley H."/>
            <person name="Na H."/>
            <person name="Barry K."/>
            <person name="Grigoriev I.V."/>
            <person name="Stajich J.E."/>
            <person name="Kennedy P.G."/>
        </authorList>
    </citation>
    <scope>NUCLEOTIDE SEQUENCE</scope>
    <source>
        <strain evidence="1">DOB743</strain>
    </source>
</reference>
<dbReference type="OrthoDB" id="79452at2759"/>
<protein>
    <submittedName>
        <fullName evidence="1">Uncharacterized protein</fullName>
    </submittedName>
</protein>
<dbReference type="Proteomes" id="UP000714275">
    <property type="component" value="Unassembled WGS sequence"/>
</dbReference>
<comment type="caution">
    <text evidence="1">The sequence shown here is derived from an EMBL/GenBank/DDBJ whole genome shotgun (WGS) entry which is preliminary data.</text>
</comment>
<evidence type="ECO:0000313" key="1">
    <source>
        <dbReference type="EMBL" id="KAG1774707.1"/>
    </source>
</evidence>
<keyword evidence="2" id="KW-1185">Reference proteome</keyword>
<proteinExistence type="predicted"/>
<evidence type="ECO:0000313" key="2">
    <source>
        <dbReference type="Proteomes" id="UP000714275"/>
    </source>
</evidence>